<dbReference type="EMBL" id="SXCS01000002">
    <property type="protein sequence ID" value="NFR60669.1"/>
    <property type="molecule type" value="Genomic_DNA"/>
</dbReference>
<evidence type="ECO:0000256" key="6">
    <source>
        <dbReference type="ARBA" id="ARBA00010854"/>
    </source>
</evidence>
<accession>A0A7X5P8B8</accession>
<protein>
    <recommendedName>
        <fullName evidence="8">Methionine synthase</fullName>
        <ecNumber evidence="7">2.1.1.13</ecNumber>
    </recommendedName>
    <alternativeName>
        <fullName evidence="19">5-methyltetrahydrofolate--homocysteine methyltransferase</fullName>
    </alternativeName>
</protein>
<keyword evidence="17" id="KW-0170">Cobalt</keyword>
<dbReference type="Gene3D" id="3.20.20.330">
    <property type="entry name" value="Homocysteine-binding-like domain"/>
    <property type="match status" value="1"/>
</dbReference>
<dbReference type="Gene3D" id="3.40.50.280">
    <property type="entry name" value="Cobalamin-binding domain"/>
    <property type="match status" value="1"/>
</dbReference>
<dbReference type="Gene3D" id="1.10.1240.10">
    <property type="entry name" value="Methionine synthase domain"/>
    <property type="match status" value="1"/>
</dbReference>
<feature type="domain" description="Pterin-binding" evidence="22">
    <location>
        <begin position="312"/>
        <end position="556"/>
    </location>
</feature>
<comment type="catalytic activity">
    <reaction evidence="1">
        <text>(6S)-5-methyl-5,6,7,8-tetrahydrofolate + L-homocysteine = (6S)-5,6,7,8-tetrahydrofolate + L-methionine</text>
        <dbReference type="Rhea" id="RHEA:11172"/>
        <dbReference type="ChEBI" id="CHEBI:18608"/>
        <dbReference type="ChEBI" id="CHEBI:57453"/>
        <dbReference type="ChEBI" id="CHEBI:57844"/>
        <dbReference type="ChEBI" id="CHEBI:58199"/>
        <dbReference type="EC" id="2.1.1.13"/>
    </reaction>
</comment>
<evidence type="ECO:0000259" key="23">
    <source>
        <dbReference type="PROSITE" id="PS51332"/>
    </source>
</evidence>
<reference evidence="25 26" key="1">
    <citation type="submission" date="2019-04" db="EMBL/GenBank/DDBJ databases">
        <title>Genome sequencing of Clostridium botulinum Groups I-IV and Clostridium butyricum.</title>
        <authorList>
            <person name="Brunt J."/>
            <person name="Van Vliet A.H.M."/>
            <person name="Stringer S.C."/>
            <person name="Carter A.T."/>
            <person name="Peck M.W."/>
        </authorList>
    </citation>
    <scope>NUCLEOTIDE SEQUENCE [LARGE SCALE GENOMIC DNA]</scope>
    <source>
        <strain evidence="25 26">IFR 18/108</strain>
    </source>
</reference>
<keyword evidence="16" id="KW-0486">Methionine biosynthesis</keyword>
<dbReference type="Pfam" id="PF02574">
    <property type="entry name" value="S-methyl_trans"/>
    <property type="match status" value="1"/>
</dbReference>
<comment type="cofactor">
    <cofactor evidence="2 20">
        <name>Zn(2+)</name>
        <dbReference type="ChEBI" id="CHEBI:29105"/>
    </cofactor>
</comment>
<comment type="similarity">
    <text evidence="6">Belongs to the methylamine corrinoid protein family.</text>
</comment>
<gene>
    <name evidence="25" type="ORF">FDF70_03945</name>
</gene>
<keyword evidence="9 20" id="KW-0489">Methyltransferase</keyword>
<dbReference type="InterPro" id="IPR017215">
    <property type="entry name" value="MetH_bac"/>
</dbReference>
<dbReference type="InterPro" id="IPR050554">
    <property type="entry name" value="Met_Synthase/Corrinoid"/>
</dbReference>
<dbReference type="FunFam" id="3.40.50.280:FF:000003">
    <property type="entry name" value="Dimethylamine methyltransferase corrinoid protein"/>
    <property type="match status" value="1"/>
</dbReference>
<evidence type="ECO:0000259" key="24">
    <source>
        <dbReference type="PROSITE" id="PS51337"/>
    </source>
</evidence>
<dbReference type="GO" id="GO:0046653">
    <property type="term" value="P:tetrahydrofolate metabolic process"/>
    <property type="evidence" value="ECO:0007669"/>
    <property type="project" value="TreeGrafter"/>
</dbReference>
<keyword evidence="14 20" id="KW-0479">Metal-binding</keyword>
<evidence type="ECO:0000256" key="15">
    <source>
        <dbReference type="ARBA" id="ARBA00022833"/>
    </source>
</evidence>
<evidence type="ECO:0000256" key="3">
    <source>
        <dbReference type="ARBA" id="ARBA00001956"/>
    </source>
</evidence>
<dbReference type="EC" id="2.1.1.13" evidence="7"/>
<comment type="pathway">
    <text evidence="4">Amino-acid biosynthesis; L-methionine biosynthesis via de novo pathway; L-methionine from L-homocysteine (MetH route): step 1/1.</text>
</comment>
<evidence type="ECO:0000256" key="13">
    <source>
        <dbReference type="ARBA" id="ARBA00022691"/>
    </source>
</evidence>
<dbReference type="InterPro" id="IPR011005">
    <property type="entry name" value="Dihydropteroate_synth-like_sf"/>
</dbReference>
<evidence type="ECO:0000256" key="16">
    <source>
        <dbReference type="ARBA" id="ARBA00023167"/>
    </source>
</evidence>
<dbReference type="InterPro" id="IPR036724">
    <property type="entry name" value="Cobalamin-bd_sf"/>
</dbReference>
<dbReference type="NCBIfam" id="NF005719">
    <property type="entry name" value="PRK07535.1"/>
    <property type="match status" value="1"/>
</dbReference>
<evidence type="ECO:0000256" key="8">
    <source>
        <dbReference type="ARBA" id="ARBA00013998"/>
    </source>
</evidence>
<dbReference type="InterPro" id="IPR003726">
    <property type="entry name" value="HCY_dom"/>
</dbReference>
<evidence type="ECO:0000256" key="9">
    <source>
        <dbReference type="ARBA" id="ARBA00022603"/>
    </source>
</evidence>
<proteinExistence type="inferred from homology"/>
<organism evidence="25 26">
    <name type="scientific">Clostridium sporogenes</name>
    <dbReference type="NCBI Taxonomy" id="1509"/>
    <lineage>
        <taxon>Bacteria</taxon>
        <taxon>Bacillati</taxon>
        <taxon>Bacillota</taxon>
        <taxon>Clostridia</taxon>
        <taxon>Eubacteriales</taxon>
        <taxon>Clostridiaceae</taxon>
        <taxon>Clostridium</taxon>
    </lineage>
</organism>
<dbReference type="InterPro" id="IPR000489">
    <property type="entry name" value="Pterin-binding_dom"/>
</dbReference>
<dbReference type="SUPFAM" id="SSF51717">
    <property type="entry name" value="Dihydropteroate synthetase-like"/>
    <property type="match status" value="1"/>
</dbReference>
<dbReference type="InterPro" id="IPR003759">
    <property type="entry name" value="Cbl-bd_cap"/>
</dbReference>
<dbReference type="InterPro" id="IPR036594">
    <property type="entry name" value="Meth_synthase_dom"/>
</dbReference>
<evidence type="ECO:0000256" key="7">
    <source>
        <dbReference type="ARBA" id="ARBA00012032"/>
    </source>
</evidence>
<dbReference type="PANTHER" id="PTHR45833">
    <property type="entry name" value="METHIONINE SYNTHASE"/>
    <property type="match status" value="1"/>
</dbReference>
<feature type="domain" description="Hcy-binding" evidence="21">
    <location>
        <begin position="1"/>
        <end position="284"/>
    </location>
</feature>
<keyword evidence="11" id="KW-0846">Cobalamin</keyword>
<keyword evidence="15 20" id="KW-0862">Zinc</keyword>
<feature type="binding site" evidence="20">
    <location>
        <position position="204"/>
    </location>
    <ligand>
        <name>Zn(2+)</name>
        <dbReference type="ChEBI" id="CHEBI:29105"/>
    </ligand>
</feature>
<dbReference type="PANTHER" id="PTHR45833:SF1">
    <property type="entry name" value="METHIONINE SYNTHASE"/>
    <property type="match status" value="1"/>
</dbReference>
<dbReference type="RefSeq" id="WP_040108136.1">
    <property type="nucleotide sequence ID" value="NZ_CP082943.1"/>
</dbReference>
<evidence type="ECO:0000259" key="22">
    <source>
        <dbReference type="PROSITE" id="PS50972"/>
    </source>
</evidence>
<dbReference type="Proteomes" id="UP000486601">
    <property type="component" value="Unassembled WGS sequence"/>
</dbReference>
<dbReference type="PROSITE" id="PS51332">
    <property type="entry name" value="B12_BINDING"/>
    <property type="match status" value="1"/>
</dbReference>
<name>A0A7X5P8B8_CLOSG</name>
<evidence type="ECO:0000256" key="4">
    <source>
        <dbReference type="ARBA" id="ARBA00005178"/>
    </source>
</evidence>
<dbReference type="SMART" id="SM01018">
    <property type="entry name" value="B12-binding_2"/>
    <property type="match status" value="1"/>
</dbReference>
<evidence type="ECO:0000256" key="17">
    <source>
        <dbReference type="ARBA" id="ARBA00023285"/>
    </source>
</evidence>
<evidence type="ECO:0000256" key="5">
    <source>
        <dbReference type="ARBA" id="ARBA00010398"/>
    </source>
</evidence>
<dbReference type="GO" id="GO:0032259">
    <property type="term" value="P:methylation"/>
    <property type="evidence" value="ECO:0007669"/>
    <property type="project" value="UniProtKB-KW"/>
</dbReference>
<evidence type="ECO:0000256" key="14">
    <source>
        <dbReference type="ARBA" id="ARBA00022723"/>
    </source>
</evidence>
<dbReference type="PIRSF" id="PIRSF037472">
    <property type="entry name" value="DHPS_mtfrase"/>
    <property type="match status" value="1"/>
</dbReference>
<dbReference type="PROSITE" id="PS50972">
    <property type="entry name" value="PTERIN_BINDING"/>
    <property type="match status" value="1"/>
</dbReference>
<dbReference type="GO" id="GO:0046872">
    <property type="term" value="F:metal ion binding"/>
    <property type="evidence" value="ECO:0007669"/>
    <property type="project" value="UniProtKB-KW"/>
</dbReference>
<dbReference type="SUPFAM" id="SSF82282">
    <property type="entry name" value="Homocysteine S-methyltransferase"/>
    <property type="match status" value="1"/>
</dbReference>
<keyword evidence="10" id="KW-0028">Amino-acid biosynthesis</keyword>
<dbReference type="Gene3D" id="3.20.20.20">
    <property type="entry name" value="Dihydropteroate synthase-like"/>
    <property type="match status" value="1"/>
</dbReference>
<dbReference type="UniPathway" id="UPA00051">
    <property type="reaction ID" value="UER00081"/>
</dbReference>
<evidence type="ECO:0000256" key="20">
    <source>
        <dbReference type="PROSITE-ProRule" id="PRU00333"/>
    </source>
</evidence>
<evidence type="ECO:0000313" key="25">
    <source>
        <dbReference type="EMBL" id="NFR60669.1"/>
    </source>
</evidence>
<sequence length="792" mass="87621">MNIKDYIKENILVFDGAMGTMLQKLGLKISDLPEELNVLESEKIINIHRKYVDAGAKVITTNTFGANEIKLKQSEFSVERIIDKAIDNVKKARGNKEVLIALDIGPIGQLLEPMGTLKFEEAYEIFKRQVTQGQKSGADIILIETMTDLYEAKAAILAAKENTNLPVFCTMTFEKNKRTFTGCTPVSMVLTLEGLGVDALGVNCSLGPNELEDIVDEIIKYSSVPIMVQPNAGLPTVKDGKTIYNIKPKEFAAFQRSIVEKGVRIVGGCCGTTDEFIREIVYSLKDVQVKKLKEKNICGVCSSTKAVLIDGVKIIGERINPTGKKLFKEALRNNDIDYILKEAIGQVESGADILDVNVGLPEIDEEETMKKVIKEIQSIIDTPLQIDSNNSKVIEKALRVYNGKAIVNSVNGEDKVLDNVLPLIKKYGAAVVALTLDDKGIPKKAEERLKIAEKIVNKALDYGIKREDIFIDCLVLTASAQQEDVRETLKAVTLVKEKLKVKTILGVSNISFGLPNRELINKTFLAMSLQSGLDLPILNPNNKEMINIINAFKVLNNQDIGAANYIEMYANETSNSKEVKTQKSNLNLKEIVIKGIKEEAYSKTKELLKDRAELSIINEELIPALDEVGEKYEKGIIFLPQLIQSAETVKKAFAAIKEKLREDNSPKINKGKILMATVKGDIHDIGKNIVKVILENYGFDIIDLGKDVEVERIVEEVKKNNIKLVGLSALMTTTVNSMKDTIKALKDSGIDCKTFVGGAVLNEEYAEMINADYYAKDAKEAVDIAKRFFGGF</sequence>
<dbReference type="InterPro" id="IPR036589">
    <property type="entry name" value="HCY_dom_sf"/>
</dbReference>
<evidence type="ECO:0000259" key="21">
    <source>
        <dbReference type="PROSITE" id="PS50970"/>
    </source>
</evidence>
<dbReference type="AlphaFoldDB" id="A0A7X5P8B8"/>
<feature type="domain" description="B12-binding" evidence="23">
    <location>
        <begin position="670"/>
        <end position="792"/>
    </location>
</feature>
<feature type="domain" description="B12-binding N-terminal" evidence="24">
    <location>
        <begin position="575"/>
        <end position="668"/>
    </location>
</feature>
<dbReference type="GO" id="GO:0005829">
    <property type="term" value="C:cytosol"/>
    <property type="evidence" value="ECO:0007669"/>
    <property type="project" value="TreeGrafter"/>
</dbReference>
<dbReference type="Pfam" id="PF02607">
    <property type="entry name" value="B12-binding_2"/>
    <property type="match status" value="1"/>
</dbReference>
<dbReference type="PROSITE" id="PS50970">
    <property type="entry name" value="HCY"/>
    <property type="match status" value="1"/>
</dbReference>
<evidence type="ECO:0000256" key="19">
    <source>
        <dbReference type="ARBA" id="ARBA00031040"/>
    </source>
</evidence>
<evidence type="ECO:0000256" key="12">
    <source>
        <dbReference type="ARBA" id="ARBA00022679"/>
    </source>
</evidence>
<dbReference type="Pfam" id="PF00809">
    <property type="entry name" value="Pterin_bind"/>
    <property type="match status" value="1"/>
</dbReference>
<evidence type="ECO:0000256" key="2">
    <source>
        <dbReference type="ARBA" id="ARBA00001947"/>
    </source>
</evidence>
<dbReference type="GO" id="GO:0050667">
    <property type="term" value="P:homocysteine metabolic process"/>
    <property type="evidence" value="ECO:0007669"/>
    <property type="project" value="TreeGrafter"/>
</dbReference>
<dbReference type="FunFam" id="3.20.20.20:FF:000002">
    <property type="entry name" value="Methionine synthase"/>
    <property type="match status" value="1"/>
</dbReference>
<dbReference type="GO" id="GO:0031419">
    <property type="term" value="F:cobalamin binding"/>
    <property type="evidence" value="ECO:0007669"/>
    <property type="project" value="UniProtKB-KW"/>
</dbReference>
<dbReference type="PROSITE" id="PS51337">
    <property type="entry name" value="B12_BINDING_NTER"/>
    <property type="match status" value="1"/>
</dbReference>
<evidence type="ECO:0000313" key="26">
    <source>
        <dbReference type="Proteomes" id="UP000486601"/>
    </source>
</evidence>
<comment type="similarity">
    <text evidence="5">Belongs to the vitamin-B12 dependent methionine synthase family.</text>
</comment>
<comment type="caution">
    <text evidence="25">The sequence shown here is derived from an EMBL/GenBank/DDBJ whole genome shotgun (WGS) entry which is preliminary data.</text>
</comment>
<dbReference type="GO" id="GO:0008705">
    <property type="term" value="F:methionine synthase activity"/>
    <property type="evidence" value="ECO:0007669"/>
    <property type="project" value="UniProtKB-EC"/>
</dbReference>
<feature type="binding site" evidence="20">
    <location>
        <position position="270"/>
    </location>
    <ligand>
        <name>Zn(2+)</name>
        <dbReference type="ChEBI" id="CHEBI:29105"/>
    </ligand>
</feature>
<dbReference type="SUPFAM" id="SSF47644">
    <property type="entry name" value="Methionine synthase domain"/>
    <property type="match status" value="1"/>
</dbReference>
<evidence type="ECO:0000256" key="1">
    <source>
        <dbReference type="ARBA" id="ARBA00001700"/>
    </source>
</evidence>
<keyword evidence="12 20" id="KW-0808">Transferase</keyword>
<evidence type="ECO:0000256" key="18">
    <source>
        <dbReference type="ARBA" id="ARBA00025552"/>
    </source>
</evidence>
<evidence type="ECO:0000256" key="10">
    <source>
        <dbReference type="ARBA" id="ARBA00022605"/>
    </source>
</evidence>
<dbReference type="Pfam" id="PF02310">
    <property type="entry name" value="B12-binding"/>
    <property type="match status" value="1"/>
</dbReference>
<keyword evidence="13" id="KW-0949">S-adenosyl-L-methionine</keyword>
<comment type="cofactor">
    <cofactor evidence="3">
        <name>methylcob(III)alamin</name>
        <dbReference type="ChEBI" id="CHEBI:28115"/>
    </cofactor>
</comment>
<comment type="function">
    <text evidence="18">Catalyzes the transfer of a methyl group from methyl-cobalamin to homocysteine, yielding enzyme-bound cob(I)alamin and methionine. Subsequently, remethylates the cofactor using methyltetrahydrofolate.</text>
</comment>
<feature type="binding site" evidence="20">
    <location>
        <position position="269"/>
    </location>
    <ligand>
        <name>Zn(2+)</name>
        <dbReference type="ChEBI" id="CHEBI:29105"/>
    </ligand>
</feature>
<dbReference type="InterPro" id="IPR006158">
    <property type="entry name" value="Cobalamin-bd"/>
</dbReference>
<evidence type="ECO:0000256" key="11">
    <source>
        <dbReference type="ARBA" id="ARBA00022628"/>
    </source>
</evidence>
<dbReference type="SUPFAM" id="SSF52242">
    <property type="entry name" value="Cobalamin (vitamin B12)-binding domain"/>
    <property type="match status" value="1"/>
</dbReference>